<dbReference type="EMBL" id="AVOT02021179">
    <property type="protein sequence ID" value="MBW0509822.1"/>
    <property type="molecule type" value="Genomic_DNA"/>
</dbReference>
<evidence type="ECO:0000313" key="1">
    <source>
        <dbReference type="EMBL" id="MBW0509822.1"/>
    </source>
</evidence>
<name>A0A9Q3E1Z6_9BASI</name>
<protein>
    <submittedName>
        <fullName evidence="1">Uncharacterized protein</fullName>
    </submittedName>
</protein>
<evidence type="ECO:0000313" key="2">
    <source>
        <dbReference type="Proteomes" id="UP000765509"/>
    </source>
</evidence>
<comment type="caution">
    <text evidence="1">The sequence shown here is derived from an EMBL/GenBank/DDBJ whole genome shotgun (WGS) entry which is preliminary data.</text>
</comment>
<dbReference type="Proteomes" id="UP000765509">
    <property type="component" value="Unassembled WGS sequence"/>
</dbReference>
<accession>A0A9Q3E1Z6</accession>
<proteinExistence type="predicted"/>
<keyword evidence="2" id="KW-1185">Reference proteome</keyword>
<dbReference type="AlphaFoldDB" id="A0A9Q3E1Z6"/>
<gene>
    <name evidence="1" type="ORF">O181_049537</name>
</gene>
<reference evidence="1" key="1">
    <citation type="submission" date="2021-03" db="EMBL/GenBank/DDBJ databases">
        <title>Draft genome sequence of rust myrtle Austropuccinia psidii MF-1, a brazilian biotype.</title>
        <authorList>
            <person name="Quecine M.C."/>
            <person name="Pachon D.M.R."/>
            <person name="Bonatelli M.L."/>
            <person name="Correr F.H."/>
            <person name="Franceschini L.M."/>
            <person name="Leite T.F."/>
            <person name="Margarido G.R.A."/>
            <person name="Almeida C.A."/>
            <person name="Ferrarezi J.A."/>
            <person name="Labate C.A."/>
        </authorList>
    </citation>
    <scope>NUCLEOTIDE SEQUENCE</scope>
    <source>
        <strain evidence="1">MF-1</strain>
    </source>
</reference>
<sequence length="145" mass="16556">MLIWQIAIQEYRGNMIIVNKEGSISKNADRISRWALASTPDTPAYVPLEEESQISIEGIKITDVGTESFEKVIESYKQDSNCHILASLLDKDCEYTALVDSLDEIWKTSNSEGRFHLFNGIIYHRTKDSCIMTLFSRLLINTILH</sequence>
<organism evidence="1 2">
    <name type="scientific">Austropuccinia psidii MF-1</name>
    <dbReference type="NCBI Taxonomy" id="1389203"/>
    <lineage>
        <taxon>Eukaryota</taxon>
        <taxon>Fungi</taxon>
        <taxon>Dikarya</taxon>
        <taxon>Basidiomycota</taxon>
        <taxon>Pucciniomycotina</taxon>
        <taxon>Pucciniomycetes</taxon>
        <taxon>Pucciniales</taxon>
        <taxon>Sphaerophragmiaceae</taxon>
        <taxon>Austropuccinia</taxon>
    </lineage>
</organism>